<dbReference type="InterPro" id="IPR016047">
    <property type="entry name" value="M23ase_b-sheet_dom"/>
</dbReference>
<organism evidence="3 4">
    <name type="scientific">Deinococcus soli</name>
    <name type="common">ex Cha et al. 2016</name>
    <dbReference type="NCBI Taxonomy" id="1309411"/>
    <lineage>
        <taxon>Bacteria</taxon>
        <taxon>Thermotogati</taxon>
        <taxon>Deinococcota</taxon>
        <taxon>Deinococci</taxon>
        <taxon>Deinococcales</taxon>
        <taxon>Deinococcaceae</taxon>
        <taxon>Deinococcus</taxon>
    </lineage>
</organism>
<evidence type="ECO:0000259" key="2">
    <source>
        <dbReference type="PROSITE" id="PS51782"/>
    </source>
</evidence>
<dbReference type="InterPro" id="IPR036779">
    <property type="entry name" value="LysM_dom_sf"/>
</dbReference>
<gene>
    <name evidence="3" type="ORF">J2Y00_004948</name>
</gene>
<dbReference type="PROSITE" id="PS51782">
    <property type="entry name" value="LYSM"/>
    <property type="match status" value="3"/>
</dbReference>
<keyword evidence="3" id="KW-0378">Hydrolase</keyword>
<dbReference type="CDD" id="cd00118">
    <property type="entry name" value="LysM"/>
    <property type="match status" value="3"/>
</dbReference>
<dbReference type="PANTHER" id="PTHR21666:SF289">
    <property type="entry name" value="L-ALA--D-GLU ENDOPEPTIDASE"/>
    <property type="match status" value="1"/>
</dbReference>
<evidence type="ECO:0000256" key="1">
    <source>
        <dbReference type="ARBA" id="ARBA00022729"/>
    </source>
</evidence>
<evidence type="ECO:0000313" key="3">
    <source>
        <dbReference type="EMBL" id="MDR6221316.1"/>
    </source>
</evidence>
<dbReference type="Gene3D" id="2.70.70.10">
    <property type="entry name" value="Glucose Permease (Domain IIA)"/>
    <property type="match status" value="1"/>
</dbReference>
<proteinExistence type="predicted"/>
<feature type="domain" description="LysM" evidence="2">
    <location>
        <begin position="32"/>
        <end position="77"/>
    </location>
</feature>
<sequence>MGVRMWGGASWGRAALLGAVLTAGLTGVAGAGSYRVKAGDTLSGIAVRTGVSVAALRAANSRLKSSDAVQAGWVLTVPTSSAPRAAAPVKAGTYTVRAGDTLSGIAVRTGVSVASLRAANPRLKSSDAVQAGWVLTVPTSSASRAAAPVKAGTYTVKDGENLTVIARRFGLSVTQLLGANPQYRGGKAVWAGAKLVIPPRTASVTASAVTVRATGSRPGRWAWPLPGYHAISSDYGERVLDAGPEMHYGVDIVAPHGTPVRAARSGRVLESRADLERGWGWTVVLEHPDGWITRYAHLSATLVRAGELVVQGQPVGRVGNTGRSTGTHLHFGTYLRWDPRDPLSLY</sequence>
<accession>A0AAE4BR17</accession>
<evidence type="ECO:0000313" key="4">
    <source>
        <dbReference type="Proteomes" id="UP001185331"/>
    </source>
</evidence>
<protein>
    <submittedName>
        <fullName evidence="3">Murein DD-endopeptidase MepM/ murein hydrolase activator NlpD</fullName>
    </submittedName>
</protein>
<dbReference type="RefSeq" id="WP_309859162.1">
    <property type="nucleotide sequence ID" value="NZ_JAVDQJ010000028.1"/>
</dbReference>
<dbReference type="InterPro" id="IPR018392">
    <property type="entry name" value="LysM"/>
</dbReference>
<dbReference type="SUPFAM" id="SSF54106">
    <property type="entry name" value="LysM domain"/>
    <property type="match status" value="3"/>
</dbReference>
<dbReference type="EMBL" id="JAVDQK010000029">
    <property type="protein sequence ID" value="MDR6221316.1"/>
    <property type="molecule type" value="Genomic_DNA"/>
</dbReference>
<comment type="caution">
    <text evidence="3">The sequence shown here is derived from an EMBL/GenBank/DDBJ whole genome shotgun (WGS) entry which is preliminary data.</text>
</comment>
<name>A0AAE4BR17_9DEIO</name>
<dbReference type="SMART" id="SM00257">
    <property type="entry name" value="LysM"/>
    <property type="match status" value="3"/>
</dbReference>
<reference evidence="3" key="1">
    <citation type="submission" date="2023-07" db="EMBL/GenBank/DDBJ databases">
        <title>Sorghum-associated microbial communities from plants grown in Nebraska, USA.</title>
        <authorList>
            <person name="Schachtman D."/>
        </authorList>
    </citation>
    <scope>NUCLEOTIDE SEQUENCE</scope>
    <source>
        <strain evidence="3">BE330</strain>
    </source>
</reference>
<dbReference type="Proteomes" id="UP001185331">
    <property type="component" value="Unassembled WGS sequence"/>
</dbReference>
<dbReference type="SUPFAM" id="SSF51261">
    <property type="entry name" value="Duplicated hybrid motif"/>
    <property type="match status" value="1"/>
</dbReference>
<dbReference type="Pfam" id="PF01476">
    <property type="entry name" value="LysM"/>
    <property type="match status" value="3"/>
</dbReference>
<keyword evidence="1" id="KW-0732">Signal</keyword>
<feature type="domain" description="LysM" evidence="2">
    <location>
        <begin position="152"/>
        <end position="197"/>
    </location>
</feature>
<dbReference type="GO" id="GO:0004222">
    <property type="term" value="F:metalloendopeptidase activity"/>
    <property type="evidence" value="ECO:0007669"/>
    <property type="project" value="TreeGrafter"/>
</dbReference>
<dbReference type="CDD" id="cd12797">
    <property type="entry name" value="M23_peptidase"/>
    <property type="match status" value="1"/>
</dbReference>
<feature type="domain" description="LysM" evidence="2">
    <location>
        <begin position="92"/>
        <end position="137"/>
    </location>
</feature>
<dbReference type="Pfam" id="PF01551">
    <property type="entry name" value="Peptidase_M23"/>
    <property type="match status" value="1"/>
</dbReference>
<dbReference type="PANTHER" id="PTHR21666">
    <property type="entry name" value="PEPTIDASE-RELATED"/>
    <property type="match status" value="1"/>
</dbReference>
<dbReference type="Gene3D" id="3.10.350.10">
    <property type="entry name" value="LysM domain"/>
    <property type="match status" value="3"/>
</dbReference>
<dbReference type="AlphaFoldDB" id="A0AAE4BR17"/>
<dbReference type="InterPro" id="IPR050570">
    <property type="entry name" value="Cell_wall_metabolism_enzyme"/>
</dbReference>
<dbReference type="InterPro" id="IPR011055">
    <property type="entry name" value="Dup_hybrid_motif"/>
</dbReference>